<dbReference type="Pfam" id="PF07992">
    <property type="entry name" value="Pyr_redox_2"/>
    <property type="match status" value="1"/>
</dbReference>
<keyword evidence="3" id="KW-0285">Flavoprotein</keyword>
<comment type="similarity">
    <text evidence="2">Belongs to the FAD-dependent oxidoreductase family.</text>
</comment>
<comment type="cofactor">
    <cofactor evidence="1">
        <name>FAD</name>
        <dbReference type="ChEBI" id="CHEBI:57692"/>
    </cofactor>
</comment>
<dbReference type="SUPFAM" id="SSF51905">
    <property type="entry name" value="FAD/NAD(P)-binding domain"/>
    <property type="match status" value="2"/>
</dbReference>
<evidence type="ECO:0000259" key="6">
    <source>
        <dbReference type="Pfam" id="PF18267"/>
    </source>
</evidence>
<evidence type="ECO:0000256" key="3">
    <source>
        <dbReference type="ARBA" id="ARBA00022630"/>
    </source>
</evidence>
<dbReference type="PRINTS" id="PR00411">
    <property type="entry name" value="PNDRDTASEI"/>
</dbReference>
<keyword evidence="8" id="KW-1185">Reference proteome</keyword>
<gene>
    <name evidence="7" type="ORF">QQF73_12760</name>
</gene>
<dbReference type="PANTHER" id="PTHR43429:SF3">
    <property type="entry name" value="NITRITE REDUCTASE [NAD(P)H]"/>
    <property type="match status" value="1"/>
</dbReference>
<dbReference type="InterPro" id="IPR041575">
    <property type="entry name" value="Rubredoxin_C"/>
</dbReference>
<dbReference type="PANTHER" id="PTHR43429">
    <property type="entry name" value="PYRIDINE NUCLEOTIDE-DISULFIDE OXIDOREDUCTASE DOMAIN-CONTAINING"/>
    <property type="match status" value="1"/>
</dbReference>
<proteinExistence type="inferred from homology"/>
<evidence type="ECO:0000259" key="5">
    <source>
        <dbReference type="Pfam" id="PF07992"/>
    </source>
</evidence>
<dbReference type="Pfam" id="PF18267">
    <property type="entry name" value="Rubredoxin_C"/>
    <property type="match status" value="1"/>
</dbReference>
<dbReference type="RefSeq" id="WP_285368449.1">
    <property type="nucleotide sequence ID" value="NZ_JASSQD010000002.1"/>
</dbReference>
<reference evidence="7 8" key="1">
    <citation type="submission" date="2023-05" db="EMBL/GenBank/DDBJ databases">
        <title>Marinobacter albus sp. nov., a marine bacterium isolated from sand in a coastal intertidal zone of huludao.</title>
        <authorList>
            <person name="Deng T."/>
        </authorList>
    </citation>
    <scope>NUCLEOTIDE SEQUENCE [LARGE SCALE GENOMIC DNA]</scope>
    <source>
        <strain evidence="7 8">M216</strain>
    </source>
</reference>
<dbReference type="Proteomes" id="UP001223547">
    <property type="component" value="Unassembled WGS sequence"/>
</dbReference>
<dbReference type="InterPro" id="IPR050260">
    <property type="entry name" value="FAD-bd_OxRdtase"/>
</dbReference>
<dbReference type="EMBL" id="JASSQD010000002">
    <property type="protein sequence ID" value="MDK9558496.1"/>
    <property type="molecule type" value="Genomic_DNA"/>
</dbReference>
<evidence type="ECO:0000256" key="2">
    <source>
        <dbReference type="ARBA" id="ARBA00006442"/>
    </source>
</evidence>
<comment type="caution">
    <text evidence="7">The sequence shown here is derived from an EMBL/GenBank/DDBJ whole genome shotgun (WGS) entry which is preliminary data.</text>
</comment>
<feature type="domain" description="FAD/NAD(P)-binding" evidence="5">
    <location>
        <begin position="9"/>
        <end position="297"/>
    </location>
</feature>
<dbReference type="Gene3D" id="3.30.390.30">
    <property type="match status" value="1"/>
</dbReference>
<evidence type="ECO:0000313" key="7">
    <source>
        <dbReference type="EMBL" id="MDK9558496.1"/>
    </source>
</evidence>
<keyword evidence="4" id="KW-0274">FAD</keyword>
<dbReference type="InterPro" id="IPR023753">
    <property type="entry name" value="FAD/NAD-binding_dom"/>
</dbReference>
<dbReference type="PRINTS" id="PR00368">
    <property type="entry name" value="FADPNR"/>
</dbReference>
<feature type="domain" description="NADH-rubredoxin oxidoreductase C-terminal" evidence="6">
    <location>
        <begin position="322"/>
        <end position="389"/>
    </location>
</feature>
<evidence type="ECO:0000313" key="8">
    <source>
        <dbReference type="Proteomes" id="UP001223547"/>
    </source>
</evidence>
<accession>A0ABT7HDQ8</accession>
<evidence type="ECO:0000256" key="1">
    <source>
        <dbReference type="ARBA" id="ARBA00001974"/>
    </source>
</evidence>
<dbReference type="InterPro" id="IPR016156">
    <property type="entry name" value="FAD/NAD-linked_Rdtase_dimer_sf"/>
</dbReference>
<name>A0ABT7HDQ8_9GAMM</name>
<protein>
    <submittedName>
        <fullName evidence="7">FAD-dependent oxidoreductase</fullName>
    </submittedName>
</protein>
<evidence type="ECO:0000256" key="4">
    <source>
        <dbReference type="ARBA" id="ARBA00022827"/>
    </source>
</evidence>
<dbReference type="Gene3D" id="3.50.50.60">
    <property type="entry name" value="FAD/NAD(P)-binding domain"/>
    <property type="match status" value="2"/>
</dbReference>
<sequence>MTRNRERTLVVCGHGMVAQRFLEELVARDPAPRLNIVVFNGESRPAYNRIQLSALLSGDADEDSLTLKPGDWFSRHGIQVHGGESVRAIDRQGQTVTTTTGRVQRYDRLVIATGSRPGQLGIPGEDLRGVTQFRDFNDTCHLIEQSRTRQRAVVVGGGFLGLEAAAGLLRRGVAVTVLHRSGHLLNRQLDPTGGNLLADALTSKGMDILTSTAPVQFLGRDSVRAVQLNDQTVISTDLVVVATGIVPNRELAEAAGLDCGRGIRVNRQLRTSDPNIHALGECCELESETFGLVEPGYQQARVLAQVLTDETSSASYRSSVLATRLKISDVPVFSCGLQAPDDSTESLIWQDFETGGYSHLMIRENRLVGAILVGDTGQGPWYQELITENANIARFRAQLPFGRQFCEVAA</sequence>
<organism evidence="7 8">
    <name type="scientific">Marinobacter albus</name>
    <dbReference type="NCBI Taxonomy" id="3030833"/>
    <lineage>
        <taxon>Bacteria</taxon>
        <taxon>Pseudomonadati</taxon>
        <taxon>Pseudomonadota</taxon>
        <taxon>Gammaproteobacteria</taxon>
        <taxon>Pseudomonadales</taxon>
        <taxon>Marinobacteraceae</taxon>
        <taxon>Marinobacter</taxon>
    </lineage>
</organism>
<dbReference type="InterPro" id="IPR036188">
    <property type="entry name" value="FAD/NAD-bd_sf"/>
</dbReference>